<organism evidence="10 11">
    <name type="scientific">Streptococcus suivaginalis</name>
    <dbReference type="NCBI Taxonomy" id="3028082"/>
    <lineage>
        <taxon>Bacteria</taxon>
        <taxon>Bacillati</taxon>
        <taxon>Bacillota</taxon>
        <taxon>Bacilli</taxon>
        <taxon>Lactobacillales</taxon>
        <taxon>Streptococcaceae</taxon>
        <taxon>Streptococcus</taxon>
    </lineage>
</organism>
<dbReference type="GO" id="GO:0005886">
    <property type="term" value="C:plasma membrane"/>
    <property type="evidence" value="ECO:0007669"/>
    <property type="project" value="UniProtKB-SubCell"/>
</dbReference>
<feature type="transmembrane region" description="Helical" evidence="8">
    <location>
        <begin position="367"/>
        <end position="389"/>
    </location>
</feature>
<dbReference type="GO" id="GO:0009103">
    <property type="term" value="P:lipopolysaccharide biosynthetic process"/>
    <property type="evidence" value="ECO:0007669"/>
    <property type="project" value="TreeGrafter"/>
</dbReference>
<gene>
    <name evidence="10" type="ORF">PXH68_07125</name>
</gene>
<evidence type="ECO:0000256" key="4">
    <source>
        <dbReference type="ARBA" id="ARBA00022692"/>
    </source>
</evidence>
<dbReference type="PANTHER" id="PTHR23028">
    <property type="entry name" value="ACETYLTRANSFERASE"/>
    <property type="match status" value="1"/>
</dbReference>
<dbReference type="Pfam" id="PF01757">
    <property type="entry name" value="Acyl_transf_3"/>
    <property type="match status" value="1"/>
</dbReference>
<evidence type="ECO:0000256" key="8">
    <source>
        <dbReference type="SAM" id="Phobius"/>
    </source>
</evidence>
<dbReference type="AlphaFoldDB" id="A0AA96VCF7"/>
<keyword evidence="4 8" id="KW-0812">Transmembrane</keyword>
<dbReference type="EMBL" id="CP118733">
    <property type="protein sequence ID" value="WNY46661.1"/>
    <property type="molecule type" value="Genomic_DNA"/>
</dbReference>
<evidence type="ECO:0000256" key="7">
    <source>
        <dbReference type="ARBA" id="ARBA00023315"/>
    </source>
</evidence>
<feature type="transmembrane region" description="Helical" evidence="8">
    <location>
        <begin position="6"/>
        <end position="23"/>
    </location>
</feature>
<dbReference type="KEGG" id="ssuv:PXH68_07125"/>
<keyword evidence="3" id="KW-0808">Transferase</keyword>
<keyword evidence="6 8" id="KW-0472">Membrane</keyword>
<proteinExistence type="predicted"/>
<evidence type="ECO:0000256" key="6">
    <source>
        <dbReference type="ARBA" id="ARBA00023136"/>
    </source>
</evidence>
<evidence type="ECO:0000256" key="1">
    <source>
        <dbReference type="ARBA" id="ARBA00004651"/>
    </source>
</evidence>
<keyword evidence="2" id="KW-1003">Cell membrane</keyword>
<comment type="subcellular location">
    <subcellularLocation>
        <location evidence="1">Cell membrane</location>
        <topology evidence="1">Multi-pass membrane protein</topology>
    </subcellularLocation>
</comment>
<dbReference type="InterPro" id="IPR036514">
    <property type="entry name" value="SGNH_hydro_sf"/>
</dbReference>
<keyword evidence="11" id="KW-1185">Reference proteome</keyword>
<name>A0AA96VCF7_9STRE</name>
<feature type="transmembrane region" description="Helical" evidence="8">
    <location>
        <begin position="324"/>
        <end position="346"/>
    </location>
</feature>
<feature type="transmembrane region" description="Helical" evidence="8">
    <location>
        <begin position="296"/>
        <end position="318"/>
    </location>
</feature>
<feature type="transmembrane region" description="Helical" evidence="8">
    <location>
        <begin position="195"/>
        <end position="218"/>
    </location>
</feature>
<reference evidence="10 11" key="1">
    <citation type="submission" date="2023-02" db="EMBL/GenBank/DDBJ databases">
        <title>Streptococcus sp. Genome Sequencing and Assembly.</title>
        <authorList>
            <person name="Shore S.M."/>
            <person name="Nicholson T.L."/>
        </authorList>
    </citation>
    <scope>NUCLEOTIDE SEQUENCE [LARGE SCALE GENOMIC DNA]</scope>
    <source>
        <strain evidence="10 11">29896</strain>
    </source>
</reference>
<feature type="transmembrane region" description="Helical" evidence="8">
    <location>
        <begin position="102"/>
        <end position="121"/>
    </location>
</feature>
<dbReference type="PANTHER" id="PTHR23028:SF53">
    <property type="entry name" value="ACYL_TRANSF_3 DOMAIN-CONTAINING PROTEIN"/>
    <property type="match status" value="1"/>
</dbReference>
<dbReference type="SUPFAM" id="SSF52266">
    <property type="entry name" value="SGNH hydrolase"/>
    <property type="match status" value="1"/>
</dbReference>
<feature type="transmembrane region" description="Helical" evidence="8">
    <location>
        <begin position="238"/>
        <end position="255"/>
    </location>
</feature>
<dbReference type="RefSeq" id="WP_248028590.1">
    <property type="nucleotide sequence ID" value="NZ_CP118733.1"/>
</dbReference>
<keyword evidence="5 8" id="KW-1133">Transmembrane helix</keyword>
<evidence type="ECO:0000256" key="5">
    <source>
        <dbReference type="ARBA" id="ARBA00022989"/>
    </source>
</evidence>
<feature type="domain" description="Acyltransferase 3" evidence="9">
    <location>
        <begin position="3"/>
        <end position="341"/>
    </location>
</feature>
<dbReference type="Proteomes" id="UP001304088">
    <property type="component" value="Chromosome"/>
</dbReference>
<protein>
    <submittedName>
        <fullName evidence="10">Acyltransferase family protein</fullName>
    </submittedName>
</protein>
<feature type="transmembrane region" description="Helical" evidence="8">
    <location>
        <begin position="133"/>
        <end position="154"/>
    </location>
</feature>
<evidence type="ECO:0000256" key="3">
    <source>
        <dbReference type="ARBA" id="ARBA00022679"/>
    </source>
</evidence>
<evidence type="ECO:0000259" key="9">
    <source>
        <dbReference type="Pfam" id="PF01757"/>
    </source>
</evidence>
<dbReference type="GO" id="GO:0016747">
    <property type="term" value="F:acyltransferase activity, transferring groups other than amino-acyl groups"/>
    <property type="evidence" value="ECO:0007669"/>
    <property type="project" value="InterPro"/>
</dbReference>
<feature type="transmembrane region" description="Helical" evidence="8">
    <location>
        <begin position="70"/>
        <end position="90"/>
    </location>
</feature>
<sequence>MRIKWLSLIRTIGFLLVLLYHFFKQIFPGGFIGVDLFFTLSGFLTTALLIDEFQAEGKIDLFGFFHRRFYRIFPPLVLMILLSLPLALLVRNDFIASIGLQVSAALGFMTNFFEILAGGSYENQFSPHLFVHTWSLAIEVQFYLIWVLAVFGMTKISKSSGQLRGTIFLTSSALFLLSFLSMFISSFFVSNFSSIYYSTFTHIFPFFLGSILATMTGVKNTTRAFEKMVEKLDVRKTIALFAGGLVVEILLLFFLKFDSILTYTIGFLLSSLATASMIYAARVLHEKTPNVEEPALLSYFSSISYGIYLFHWPLFVIFSQLFQLAISVPLTLVFSIIFASLSFYMIEPNLQGKKGNLLGLDIDFASYSKWFYSLAGLLTLACLGISLFAPKLGGFEKESLASNLVQAQTQMATTRAAAENAQATNYNVQAGVTIFGDSVTVRASTAIQEVLPDAVIDGTVSRHLTEAKNLIELYKKNNTLKETVVISLGTNTSDNYQELLDDLVANFPKGHRLIFVTPYDGNFSQDTSLAYQTGQYEKELAKENDFISIADWYQVAVANPAIWVGSDLVHFNLETNGAELFATTIQDAVEAAADGPVKE</sequence>
<evidence type="ECO:0000256" key="2">
    <source>
        <dbReference type="ARBA" id="ARBA00022475"/>
    </source>
</evidence>
<evidence type="ECO:0000313" key="11">
    <source>
        <dbReference type="Proteomes" id="UP001304088"/>
    </source>
</evidence>
<dbReference type="Gene3D" id="3.40.50.1110">
    <property type="entry name" value="SGNH hydrolase"/>
    <property type="match status" value="1"/>
</dbReference>
<feature type="transmembrane region" description="Helical" evidence="8">
    <location>
        <begin position="166"/>
        <end position="189"/>
    </location>
</feature>
<dbReference type="InterPro" id="IPR002656">
    <property type="entry name" value="Acyl_transf_3_dom"/>
</dbReference>
<evidence type="ECO:0000313" key="10">
    <source>
        <dbReference type="EMBL" id="WNY46661.1"/>
    </source>
</evidence>
<keyword evidence="7 10" id="KW-0012">Acyltransferase</keyword>
<feature type="transmembrane region" description="Helical" evidence="8">
    <location>
        <begin position="261"/>
        <end position="284"/>
    </location>
</feature>
<accession>A0AA96VCF7</accession>
<dbReference type="InterPro" id="IPR050879">
    <property type="entry name" value="Acyltransferase_3"/>
</dbReference>